<evidence type="ECO:0000313" key="2">
    <source>
        <dbReference type="EMBL" id="THE10841.1"/>
    </source>
</evidence>
<proteinExistence type="predicted"/>
<evidence type="ECO:0000259" key="1">
    <source>
        <dbReference type="PROSITE" id="PS50531"/>
    </source>
</evidence>
<evidence type="ECO:0000313" key="3">
    <source>
        <dbReference type="Proteomes" id="UP000306477"/>
    </source>
</evidence>
<dbReference type="AlphaFoldDB" id="A0A4S3PMR5"/>
<dbReference type="InterPro" id="IPR017894">
    <property type="entry name" value="HTH_IS21_transposase_type"/>
</dbReference>
<keyword evidence="3" id="KW-1185">Reference proteome</keyword>
<protein>
    <submittedName>
        <fullName evidence="2">IS21 family transposase</fullName>
    </submittedName>
</protein>
<dbReference type="EMBL" id="SLUB01000039">
    <property type="protein sequence ID" value="THE10841.1"/>
    <property type="molecule type" value="Genomic_DNA"/>
</dbReference>
<gene>
    <name evidence="2" type="ORF">E1I69_17455</name>
</gene>
<reference evidence="2 3" key="1">
    <citation type="journal article" date="2019" name="Indoor Air">
        <title>Impacts of indoor surface finishes on bacterial viability.</title>
        <authorList>
            <person name="Hu J."/>
            <person name="Maamar S.B."/>
            <person name="Glawe A.J."/>
            <person name="Gottel N."/>
            <person name="Gilbert J.A."/>
            <person name="Hartmann E.M."/>
        </authorList>
    </citation>
    <scope>NUCLEOTIDE SEQUENCE [LARGE SCALE GENOMIC DNA]</scope>
    <source>
        <strain evidence="2 3">AF060A6</strain>
    </source>
</reference>
<comment type="caution">
    <text evidence="2">The sequence shown here is derived from an EMBL/GenBank/DDBJ whole genome shotgun (WGS) entry which is preliminary data.</text>
</comment>
<feature type="non-terminal residue" evidence="2">
    <location>
        <position position="104"/>
    </location>
</feature>
<dbReference type="PROSITE" id="PS50531">
    <property type="entry name" value="HTH_IS21"/>
    <property type="match status" value="1"/>
</dbReference>
<sequence>MYISLNVDVDFEINSLLDLPKFKQIMEHMKMKINKSKLAEELGVDRRTVEKYLNGFVPKRTRKKSSKIDEYYEVIAALLSEDSKQVFYYRRVLWQYLRDNHGLE</sequence>
<feature type="domain" description="HTH IS21-type" evidence="1">
    <location>
        <begin position="20"/>
        <end position="79"/>
    </location>
</feature>
<dbReference type="Proteomes" id="UP000306477">
    <property type="component" value="Unassembled WGS sequence"/>
</dbReference>
<name>A0A4S3PMR5_9BACI</name>
<accession>A0A4S3PMR5</accession>
<organism evidence="2 3">
    <name type="scientific">Bacillus timonensis</name>
    <dbReference type="NCBI Taxonomy" id="1033734"/>
    <lineage>
        <taxon>Bacteria</taxon>
        <taxon>Bacillati</taxon>
        <taxon>Bacillota</taxon>
        <taxon>Bacilli</taxon>
        <taxon>Bacillales</taxon>
        <taxon>Bacillaceae</taxon>
        <taxon>Bacillus</taxon>
    </lineage>
</organism>